<reference evidence="10 11" key="1">
    <citation type="submission" date="2019-07" db="EMBL/GenBank/DDBJ databases">
        <title>Whole genome shotgun sequence of Cellulomonas terrae NBRC 100819.</title>
        <authorList>
            <person name="Hosoyama A."/>
            <person name="Uohara A."/>
            <person name="Ohji S."/>
            <person name="Ichikawa N."/>
        </authorList>
    </citation>
    <scope>NUCLEOTIDE SEQUENCE [LARGE SCALE GENOMIC DNA]</scope>
    <source>
        <strain evidence="10 11">NBRC 100819</strain>
    </source>
</reference>
<gene>
    <name evidence="10" type="ORF">CTE05_04310</name>
</gene>
<keyword evidence="7 8" id="KW-0472">Membrane</keyword>
<dbReference type="RefSeq" id="WP_186814696.1">
    <property type="nucleotide sequence ID" value="NZ_BJWH01000001.1"/>
</dbReference>
<name>A0A511JFW2_9CELL</name>
<evidence type="ECO:0000313" key="11">
    <source>
        <dbReference type="Proteomes" id="UP000321049"/>
    </source>
</evidence>
<keyword evidence="4" id="KW-0808">Transferase</keyword>
<feature type="transmembrane region" description="Helical" evidence="8">
    <location>
        <begin position="164"/>
        <end position="195"/>
    </location>
</feature>
<keyword evidence="2" id="KW-1003">Cell membrane</keyword>
<keyword evidence="3" id="KW-0328">Glycosyltransferase</keyword>
<feature type="transmembrane region" description="Helical" evidence="8">
    <location>
        <begin position="84"/>
        <end position="105"/>
    </location>
</feature>
<feature type="transmembrane region" description="Helical" evidence="8">
    <location>
        <begin position="207"/>
        <end position="225"/>
    </location>
</feature>
<evidence type="ECO:0000256" key="6">
    <source>
        <dbReference type="ARBA" id="ARBA00022989"/>
    </source>
</evidence>
<sequence length="496" mass="51945">MVVADVGRRRGAPVPVAPFATLWVLVTAGALLAVLVALSGRYGPHRDELYFVAAGRRLAWGYPDQPPLTPLIARATDLVAPGSLVALHLPSALAAAAVVVLSALTARELGGRTGAQLLTAVATGTGVVVVTLGHILSTTTIDVLFWVAIVFVVLRTLSRDAPRGWLLVGLLGGIGLLDKHLVAFLLAAVVVGVALTPQVRHHLRSPWAWAGVGLAVLLWLPNLLWQATHGWPQLELAADIRDEYSGAGPRLEFVGLLLVQLSPVAAVLWVYGLVRLLRVPALVRAKPLAWAFLVLVAVFLVTGGKAYYVVGSVPVLLAAGACGLEERWSRRGLVVSAAVLALSAFVAWPAALPLLPERTFGASVYPELNDDQAEMIGWPALVDAVDRAVTDSGAALVVTSNYGEAGALEWYGSDVPVFSGHNGYAAWGPPAPDVVGPVVLVGYDEAPGWAVGCRGAGRVDNGVDVDNEEQGGLVQVCAGPRGSWADVWGEVSHLDA</sequence>
<evidence type="ECO:0000256" key="2">
    <source>
        <dbReference type="ARBA" id="ARBA00022475"/>
    </source>
</evidence>
<protein>
    <recommendedName>
        <fullName evidence="9">Glycosyltransferase RgtA/B/C/D-like domain-containing protein</fullName>
    </recommendedName>
</protein>
<keyword evidence="11" id="KW-1185">Reference proteome</keyword>
<evidence type="ECO:0000256" key="3">
    <source>
        <dbReference type="ARBA" id="ARBA00022676"/>
    </source>
</evidence>
<evidence type="ECO:0000256" key="1">
    <source>
        <dbReference type="ARBA" id="ARBA00004651"/>
    </source>
</evidence>
<evidence type="ECO:0000256" key="8">
    <source>
        <dbReference type="SAM" id="Phobius"/>
    </source>
</evidence>
<evidence type="ECO:0000256" key="7">
    <source>
        <dbReference type="ARBA" id="ARBA00023136"/>
    </source>
</evidence>
<keyword evidence="5 8" id="KW-0812">Transmembrane</keyword>
<feature type="transmembrane region" description="Helical" evidence="8">
    <location>
        <begin position="281"/>
        <end position="300"/>
    </location>
</feature>
<comment type="subcellular location">
    <subcellularLocation>
        <location evidence="1">Cell membrane</location>
        <topology evidence="1">Multi-pass membrane protein</topology>
    </subcellularLocation>
</comment>
<dbReference type="AlphaFoldDB" id="A0A511JFW2"/>
<dbReference type="GO" id="GO:0005886">
    <property type="term" value="C:plasma membrane"/>
    <property type="evidence" value="ECO:0007669"/>
    <property type="project" value="UniProtKB-SubCell"/>
</dbReference>
<dbReference type="InterPro" id="IPR038731">
    <property type="entry name" value="RgtA/B/C-like"/>
</dbReference>
<feature type="transmembrane region" description="Helical" evidence="8">
    <location>
        <begin position="143"/>
        <end position="158"/>
    </location>
</feature>
<evidence type="ECO:0000259" key="9">
    <source>
        <dbReference type="Pfam" id="PF13231"/>
    </source>
</evidence>
<dbReference type="EMBL" id="BJWH01000001">
    <property type="protein sequence ID" value="GEL96884.1"/>
    <property type="molecule type" value="Genomic_DNA"/>
</dbReference>
<comment type="caution">
    <text evidence="10">The sequence shown here is derived from an EMBL/GenBank/DDBJ whole genome shotgun (WGS) entry which is preliminary data.</text>
</comment>
<dbReference type="Pfam" id="PF13231">
    <property type="entry name" value="PMT_2"/>
    <property type="match status" value="1"/>
</dbReference>
<feature type="transmembrane region" description="Helical" evidence="8">
    <location>
        <begin position="333"/>
        <end position="355"/>
    </location>
</feature>
<accession>A0A511JFW2</accession>
<feature type="transmembrane region" description="Helical" evidence="8">
    <location>
        <begin position="20"/>
        <end position="38"/>
    </location>
</feature>
<dbReference type="PANTHER" id="PTHR33908:SF11">
    <property type="entry name" value="MEMBRANE PROTEIN"/>
    <property type="match status" value="1"/>
</dbReference>
<dbReference type="GO" id="GO:0009103">
    <property type="term" value="P:lipopolysaccharide biosynthetic process"/>
    <property type="evidence" value="ECO:0007669"/>
    <property type="project" value="UniProtKB-ARBA"/>
</dbReference>
<dbReference type="GO" id="GO:0016763">
    <property type="term" value="F:pentosyltransferase activity"/>
    <property type="evidence" value="ECO:0007669"/>
    <property type="project" value="TreeGrafter"/>
</dbReference>
<feature type="transmembrane region" description="Helical" evidence="8">
    <location>
        <begin position="253"/>
        <end position="274"/>
    </location>
</feature>
<dbReference type="InterPro" id="IPR050297">
    <property type="entry name" value="LipidA_mod_glycosyltrf_83"/>
</dbReference>
<proteinExistence type="predicted"/>
<feature type="transmembrane region" description="Helical" evidence="8">
    <location>
        <begin position="117"/>
        <end position="136"/>
    </location>
</feature>
<evidence type="ECO:0000256" key="4">
    <source>
        <dbReference type="ARBA" id="ARBA00022679"/>
    </source>
</evidence>
<dbReference type="Proteomes" id="UP000321049">
    <property type="component" value="Unassembled WGS sequence"/>
</dbReference>
<evidence type="ECO:0000313" key="10">
    <source>
        <dbReference type="EMBL" id="GEL96884.1"/>
    </source>
</evidence>
<keyword evidence="6 8" id="KW-1133">Transmembrane helix</keyword>
<organism evidence="10 11">
    <name type="scientific">Cellulomonas terrae</name>
    <dbReference type="NCBI Taxonomy" id="311234"/>
    <lineage>
        <taxon>Bacteria</taxon>
        <taxon>Bacillati</taxon>
        <taxon>Actinomycetota</taxon>
        <taxon>Actinomycetes</taxon>
        <taxon>Micrococcales</taxon>
        <taxon>Cellulomonadaceae</taxon>
        <taxon>Cellulomonas</taxon>
    </lineage>
</organism>
<feature type="domain" description="Glycosyltransferase RgtA/B/C/D-like" evidence="9">
    <location>
        <begin position="64"/>
        <end position="225"/>
    </location>
</feature>
<evidence type="ECO:0000256" key="5">
    <source>
        <dbReference type="ARBA" id="ARBA00022692"/>
    </source>
</evidence>
<dbReference type="PANTHER" id="PTHR33908">
    <property type="entry name" value="MANNOSYLTRANSFERASE YKCB-RELATED"/>
    <property type="match status" value="1"/>
</dbReference>